<evidence type="ECO:0000313" key="2">
    <source>
        <dbReference type="EMBL" id="THG99888.1"/>
    </source>
</evidence>
<comment type="caution">
    <text evidence="2">The sequence shown here is derived from an EMBL/GenBank/DDBJ whole genome shotgun (WGS) entry which is preliminary data.</text>
</comment>
<proteinExistence type="predicted"/>
<dbReference type="AlphaFoldDB" id="A0A4S4KMY5"/>
<dbReference type="InterPro" id="IPR036047">
    <property type="entry name" value="F-box-like_dom_sf"/>
</dbReference>
<reference evidence="2 3" key="1">
    <citation type="submission" date="2019-02" db="EMBL/GenBank/DDBJ databases">
        <title>Genome sequencing of the rare red list fungi Phellinidium pouzarii.</title>
        <authorList>
            <person name="Buettner E."/>
            <person name="Kellner H."/>
        </authorList>
    </citation>
    <scope>NUCLEOTIDE SEQUENCE [LARGE SCALE GENOMIC DNA]</scope>
    <source>
        <strain evidence="2 3">DSM 108285</strain>
    </source>
</reference>
<dbReference type="OrthoDB" id="3214473at2759"/>
<accession>A0A4S4KMY5</accession>
<dbReference type="SUPFAM" id="SSF81383">
    <property type="entry name" value="F-box domain"/>
    <property type="match status" value="1"/>
</dbReference>
<dbReference type="SUPFAM" id="SSF52047">
    <property type="entry name" value="RNI-like"/>
    <property type="match status" value="1"/>
</dbReference>
<dbReference type="EMBL" id="SGPK01000663">
    <property type="protein sequence ID" value="THG99888.1"/>
    <property type="molecule type" value="Genomic_DNA"/>
</dbReference>
<protein>
    <recommendedName>
        <fullName evidence="1">F-box domain-containing protein</fullName>
    </recommendedName>
</protein>
<dbReference type="InterPro" id="IPR032675">
    <property type="entry name" value="LRR_dom_sf"/>
</dbReference>
<organism evidence="2 3">
    <name type="scientific">Phellinidium pouzarii</name>
    <dbReference type="NCBI Taxonomy" id="167371"/>
    <lineage>
        <taxon>Eukaryota</taxon>
        <taxon>Fungi</taxon>
        <taxon>Dikarya</taxon>
        <taxon>Basidiomycota</taxon>
        <taxon>Agaricomycotina</taxon>
        <taxon>Agaricomycetes</taxon>
        <taxon>Hymenochaetales</taxon>
        <taxon>Hymenochaetaceae</taxon>
        <taxon>Phellinidium</taxon>
    </lineage>
</organism>
<feature type="domain" description="F-box" evidence="1">
    <location>
        <begin position="23"/>
        <end position="79"/>
    </location>
</feature>
<dbReference type="Proteomes" id="UP000308199">
    <property type="component" value="Unassembled WGS sequence"/>
</dbReference>
<dbReference type="InterPro" id="IPR001810">
    <property type="entry name" value="F-box_dom"/>
</dbReference>
<dbReference type="Gene3D" id="1.20.1280.50">
    <property type="match status" value="1"/>
</dbReference>
<dbReference type="Gene3D" id="3.80.10.10">
    <property type="entry name" value="Ribonuclease Inhibitor"/>
    <property type="match status" value="1"/>
</dbReference>
<evidence type="ECO:0000259" key="1">
    <source>
        <dbReference type="Pfam" id="PF12937"/>
    </source>
</evidence>
<dbReference type="Pfam" id="PF12937">
    <property type="entry name" value="F-box-like"/>
    <property type="match status" value="1"/>
</dbReference>
<name>A0A4S4KMY5_9AGAM</name>
<keyword evidence="3" id="KW-1185">Reference proteome</keyword>
<evidence type="ECO:0000313" key="3">
    <source>
        <dbReference type="Proteomes" id="UP000308199"/>
    </source>
</evidence>
<sequence length="456" mass="52199">MQANDLASLPRSSPNNYMLPSPIPRLPPEILSMIFWHAIPRRSDFVEPSIHAAPLLLCRVCKQWRDLTERTPELWSSISLFLLRPYVNATQAFEKWISRSGNCPLSIKVVVLTCFADTRSEKHLHPLTDFMYNISKQSHRWLIADISVPGHYMEKLLANEAPILRRLTLSDPLVGSGDDVSTHQWEHVFRLSAAPALREFVLKQPLRIIPSPTHPIISVHFDAFSLLQVADLFNGCSQLVDLDISFRNEVLFDTEGIWTFNRLRTLRVCLHYQNSREMAKFLDHLCLPAVRSLTIDGLRSASDLHLAQLLDRTDGRLESLTLLNISFLNNDIVKYLSRVQFLRSLHLVDTHGFNNRCVNNLVWVPGRHTNLLSVGTVGGMIISRGLGHSIEPKPLREIRFDGSKGQHDELLQREDIKMCILSGLVWKSQDDNESRLRVIRIHLQAWTMPTGQYYFA</sequence>
<gene>
    <name evidence="2" type="ORF">EW145_g7178</name>
</gene>